<dbReference type="InterPro" id="IPR051910">
    <property type="entry name" value="ComF/GntX_DNA_util-trans"/>
</dbReference>
<name>A0A1F8FSF4_9BACT</name>
<evidence type="ECO:0000313" key="3">
    <source>
        <dbReference type="EMBL" id="OGN15396.1"/>
    </source>
</evidence>
<protein>
    <recommendedName>
        <fullName evidence="2">Phosphoribosyltransferase domain-containing protein</fullName>
    </recommendedName>
</protein>
<dbReference type="Pfam" id="PF00156">
    <property type="entry name" value="Pribosyltran"/>
    <property type="match status" value="1"/>
</dbReference>
<proteinExistence type="inferred from homology"/>
<evidence type="ECO:0000256" key="1">
    <source>
        <dbReference type="ARBA" id="ARBA00008007"/>
    </source>
</evidence>
<evidence type="ECO:0000259" key="2">
    <source>
        <dbReference type="Pfam" id="PF00156"/>
    </source>
</evidence>
<reference evidence="3 4" key="1">
    <citation type="journal article" date="2016" name="Nat. Commun.">
        <title>Thousands of microbial genomes shed light on interconnected biogeochemical processes in an aquifer system.</title>
        <authorList>
            <person name="Anantharaman K."/>
            <person name="Brown C.T."/>
            <person name="Hug L.A."/>
            <person name="Sharon I."/>
            <person name="Castelle C.J."/>
            <person name="Probst A.J."/>
            <person name="Thomas B.C."/>
            <person name="Singh A."/>
            <person name="Wilkins M.J."/>
            <person name="Karaoz U."/>
            <person name="Brodie E.L."/>
            <person name="Williams K.H."/>
            <person name="Hubbard S.S."/>
            <person name="Banfield J.F."/>
        </authorList>
    </citation>
    <scope>NUCLEOTIDE SEQUENCE [LARGE SCALE GENOMIC DNA]</scope>
</reference>
<gene>
    <name evidence="3" type="ORF">A3C81_01520</name>
</gene>
<dbReference type="Proteomes" id="UP000177796">
    <property type="component" value="Unassembled WGS sequence"/>
</dbReference>
<dbReference type="Gene3D" id="3.40.50.2020">
    <property type="match status" value="1"/>
</dbReference>
<dbReference type="InterPro" id="IPR029057">
    <property type="entry name" value="PRTase-like"/>
</dbReference>
<comment type="caution">
    <text evidence="3">The sequence shown here is derived from an EMBL/GenBank/DDBJ whole genome shotgun (WGS) entry which is preliminary data.</text>
</comment>
<dbReference type="PANTHER" id="PTHR47505:SF1">
    <property type="entry name" value="DNA UTILIZATION PROTEIN YHGH"/>
    <property type="match status" value="1"/>
</dbReference>
<feature type="domain" description="Phosphoribosyltransferase" evidence="2">
    <location>
        <begin position="93"/>
        <end position="185"/>
    </location>
</feature>
<accession>A0A1F8FSF4</accession>
<dbReference type="SUPFAM" id="SSF53271">
    <property type="entry name" value="PRTase-like"/>
    <property type="match status" value="1"/>
</dbReference>
<dbReference type="PANTHER" id="PTHR47505">
    <property type="entry name" value="DNA UTILIZATION PROTEIN YHGH"/>
    <property type="match status" value="1"/>
</dbReference>
<sequence>MPFGRTCILCRHDNAVGELFIVANYKDKLVERIIRYYKYRFIGDLSAPLFLLVRKYFKTVIARKNFNPFLDNPVIMPAPLHWRRLNWRGFNQSALLAKALADYFQLEYADPLIRLRTSSPQADIKERDSRLQNVVGLFACRDKKAIDGRSILLVDDVCTTGATLNECAKTLKAAGAVKVAALVVARG</sequence>
<organism evidence="3 4">
    <name type="scientific">Candidatus Yanofskybacteria bacterium RIFCSPHIGHO2_02_FULL_46_19</name>
    <dbReference type="NCBI Taxonomy" id="1802684"/>
    <lineage>
        <taxon>Bacteria</taxon>
        <taxon>Candidatus Yanofskyibacteriota</taxon>
    </lineage>
</organism>
<comment type="similarity">
    <text evidence="1">Belongs to the ComF/GntX family.</text>
</comment>
<dbReference type="InterPro" id="IPR000836">
    <property type="entry name" value="PRTase_dom"/>
</dbReference>
<dbReference type="AlphaFoldDB" id="A0A1F8FSF4"/>
<dbReference type="CDD" id="cd06223">
    <property type="entry name" value="PRTases_typeI"/>
    <property type="match status" value="1"/>
</dbReference>
<dbReference type="EMBL" id="MGJY01000029">
    <property type="protein sequence ID" value="OGN15396.1"/>
    <property type="molecule type" value="Genomic_DNA"/>
</dbReference>
<evidence type="ECO:0000313" key="4">
    <source>
        <dbReference type="Proteomes" id="UP000177796"/>
    </source>
</evidence>